<evidence type="ECO:0000313" key="3">
    <source>
        <dbReference type="Proteomes" id="UP000241736"/>
    </source>
</evidence>
<protein>
    <recommendedName>
        <fullName evidence="4">TraB/GumN family protein</fullName>
    </recommendedName>
</protein>
<reference evidence="2 3" key="1">
    <citation type="submission" date="2018-03" db="EMBL/GenBank/DDBJ databases">
        <title>Arenimonas caeni sp. nov., isolated from activated sludge.</title>
        <authorList>
            <person name="Liu H."/>
        </authorList>
    </citation>
    <scope>NUCLEOTIDE SEQUENCE [LARGE SCALE GENOMIC DNA]</scope>
    <source>
        <strain evidence="3">z29</strain>
    </source>
</reference>
<comment type="caution">
    <text evidence="2">The sequence shown here is derived from an EMBL/GenBank/DDBJ whole genome shotgun (WGS) entry which is preliminary data.</text>
</comment>
<evidence type="ECO:0008006" key="4">
    <source>
        <dbReference type="Google" id="ProtNLM"/>
    </source>
</evidence>
<sequence>MSKSAKPLSAVALALALLASAASPAAEVVVVGTAHLAMLQPAPDAAQREAVVRRLAGYAPTRVCIEAIPGERVEAFLADPARHGELLSTFAMDAVRLAGEQQARLGLEGRQARAEAGRLAAMPALDEAQQVRLVSLQLAGHEPWSAALNWSRLSPAQREAAQARIGRVAAGRLDALAASENEIASLALPLARSLGQRELCAVDPFVDELGVNALADELMPLLADPSVGRGLEDFNAQQASHWDATSPDGLLGLLAWMNSESFARADLAAEWAVFDRGVGHDADKRRLMLWHARNAEITAYLARELARADGERVLLLVGGAHRPFLQASLGALPWVEVRNAQALLSTP</sequence>
<keyword evidence="3" id="KW-1185">Reference proteome</keyword>
<dbReference type="Pfam" id="PF18950">
    <property type="entry name" value="DUF5694"/>
    <property type="match status" value="1"/>
</dbReference>
<dbReference type="AlphaFoldDB" id="A0A2P6M9N7"/>
<accession>A0A2P6M9N7</accession>
<organism evidence="2 3">
    <name type="scientific">Arenimonas caeni</name>
    <dbReference type="NCBI Taxonomy" id="2058085"/>
    <lineage>
        <taxon>Bacteria</taxon>
        <taxon>Pseudomonadati</taxon>
        <taxon>Pseudomonadota</taxon>
        <taxon>Gammaproteobacteria</taxon>
        <taxon>Lysobacterales</taxon>
        <taxon>Lysobacteraceae</taxon>
        <taxon>Arenimonas</taxon>
    </lineage>
</organism>
<proteinExistence type="predicted"/>
<dbReference type="Proteomes" id="UP000241736">
    <property type="component" value="Unassembled WGS sequence"/>
</dbReference>
<evidence type="ECO:0000313" key="2">
    <source>
        <dbReference type="EMBL" id="PRH82710.1"/>
    </source>
</evidence>
<gene>
    <name evidence="2" type="ORF">C6N40_05735</name>
</gene>
<name>A0A2P6M9N7_9GAMM</name>
<keyword evidence="1" id="KW-0732">Signal</keyword>
<evidence type="ECO:0000256" key="1">
    <source>
        <dbReference type="SAM" id="SignalP"/>
    </source>
</evidence>
<dbReference type="EMBL" id="PVLF01000005">
    <property type="protein sequence ID" value="PRH82710.1"/>
    <property type="molecule type" value="Genomic_DNA"/>
</dbReference>
<feature type="signal peptide" evidence="1">
    <location>
        <begin position="1"/>
        <end position="25"/>
    </location>
</feature>
<dbReference type="OrthoDB" id="69432at2"/>
<feature type="chain" id="PRO_5015135567" description="TraB/GumN family protein" evidence="1">
    <location>
        <begin position="26"/>
        <end position="347"/>
    </location>
</feature>
<dbReference type="InterPro" id="IPR043749">
    <property type="entry name" value="DUF5694"/>
</dbReference>
<dbReference type="RefSeq" id="WP_106990055.1">
    <property type="nucleotide sequence ID" value="NZ_KZ679087.1"/>
</dbReference>